<dbReference type="GO" id="GO:0008535">
    <property type="term" value="P:respiratory chain complex IV assembly"/>
    <property type="evidence" value="ECO:0007669"/>
    <property type="project" value="InterPro"/>
</dbReference>
<gene>
    <name evidence="4" type="ORF">WA026_001770</name>
</gene>
<evidence type="ECO:0000256" key="3">
    <source>
        <dbReference type="ARBA" id="ARBA00023157"/>
    </source>
</evidence>
<sequence length="93" mass="11295">MSFPNKEDRQRCWGARDKYWDCLDKVGEDEKSPCGELRKLYENFCSTQWVKHFDRKRNYLVFKNRIENEGISNSTVQKCKFQKRRVYHEIVGP</sequence>
<dbReference type="InterPro" id="IPR042289">
    <property type="entry name" value="COA6"/>
</dbReference>
<dbReference type="Pfam" id="PF02297">
    <property type="entry name" value="COX6B"/>
    <property type="match status" value="1"/>
</dbReference>
<keyword evidence="2" id="KW-0496">Mitochondrion</keyword>
<reference evidence="4 5" key="1">
    <citation type="submission" date="2023-03" db="EMBL/GenBank/DDBJ databases">
        <title>Genome insight into feeding habits of ladybird beetles.</title>
        <authorList>
            <person name="Li H.-S."/>
            <person name="Huang Y.-H."/>
            <person name="Pang H."/>
        </authorList>
    </citation>
    <scope>NUCLEOTIDE SEQUENCE [LARGE SCALE GENOMIC DNA]</scope>
    <source>
        <strain evidence="4">SYSU_2023b</strain>
        <tissue evidence="4">Whole body</tissue>
    </source>
</reference>
<dbReference type="Gene3D" id="1.10.10.140">
    <property type="entry name" value="Cytochrome c oxidase, subunit VIb"/>
    <property type="match status" value="1"/>
</dbReference>
<proteinExistence type="predicted"/>
<accession>A0AAW1UKL4</accession>
<dbReference type="PROSITE" id="PS51808">
    <property type="entry name" value="CHCH"/>
    <property type="match status" value="1"/>
</dbReference>
<keyword evidence="5" id="KW-1185">Reference proteome</keyword>
<evidence type="ECO:0000313" key="4">
    <source>
        <dbReference type="EMBL" id="KAK9883594.1"/>
    </source>
</evidence>
<evidence type="ECO:0008006" key="6">
    <source>
        <dbReference type="Google" id="ProtNLM"/>
    </source>
</evidence>
<dbReference type="InterPro" id="IPR048280">
    <property type="entry name" value="COX6B-like"/>
</dbReference>
<comment type="subcellular location">
    <subcellularLocation>
        <location evidence="1">Mitochondrion</location>
    </subcellularLocation>
</comment>
<dbReference type="PANTHER" id="PTHR46690:SF1">
    <property type="entry name" value="CYTOCHROME C OXIDASE ASSEMBLY FACTOR 6 HOMOLOG"/>
    <property type="match status" value="1"/>
</dbReference>
<dbReference type="AlphaFoldDB" id="A0AAW1UKL4"/>
<dbReference type="SUPFAM" id="SSF47694">
    <property type="entry name" value="Cytochrome c oxidase subunit h"/>
    <property type="match status" value="1"/>
</dbReference>
<dbReference type="EMBL" id="JARQZJ010000091">
    <property type="protein sequence ID" value="KAK9883594.1"/>
    <property type="molecule type" value="Genomic_DNA"/>
</dbReference>
<name>A0AAW1UKL4_9CUCU</name>
<evidence type="ECO:0000256" key="2">
    <source>
        <dbReference type="ARBA" id="ARBA00023128"/>
    </source>
</evidence>
<dbReference type="GO" id="GO:0042775">
    <property type="term" value="P:mitochondrial ATP synthesis coupled electron transport"/>
    <property type="evidence" value="ECO:0007669"/>
    <property type="project" value="TreeGrafter"/>
</dbReference>
<evidence type="ECO:0000313" key="5">
    <source>
        <dbReference type="Proteomes" id="UP001431783"/>
    </source>
</evidence>
<dbReference type="Proteomes" id="UP001431783">
    <property type="component" value="Unassembled WGS sequence"/>
</dbReference>
<organism evidence="4 5">
    <name type="scientific">Henosepilachna vigintioctopunctata</name>
    <dbReference type="NCBI Taxonomy" id="420089"/>
    <lineage>
        <taxon>Eukaryota</taxon>
        <taxon>Metazoa</taxon>
        <taxon>Ecdysozoa</taxon>
        <taxon>Arthropoda</taxon>
        <taxon>Hexapoda</taxon>
        <taxon>Insecta</taxon>
        <taxon>Pterygota</taxon>
        <taxon>Neoptera</taxon>
        <taxon>Endopterygota</taxon>
        <taxon>Coleoptera</taxon>
        <taxon>Polyphaga</taxon>
        <taxon>Cucujiformia</taxon>
        <taxon>Coccinelloidea</taxon>
        <taxon>Coccinellidae</taxon>
        <taxon>Epilachninae</taxon>
        <taxon>Epilachnini</taxon>
        <taxon>Henosepilachna</taxon>
    </lineage>
</organism>
<comment type="caution">
    <text evidence="4">The sequence shown here is derived from an EMBL/GenBank/DDBJ whole genome shotgun (WGS) entry which is preliminary data.</text>
</comment>
<dbReference type="PANTHER" id="PTHR46690">
    <property type="entry name" value="CYTOCHROME C OXIDASE ASSEMBLY FACTOR 6 HOMOLOG"/>
    <property type="match status" value="1"/>
</dbReference>
<evidence type="ECO:0000256" key="1">
    <source>
        <dbReference type="ARBA" id="ARBA00004173"/>
    </source>
</evidence>
<keyword evidence="3" id="KW-1015">Disulfide bond</keyword>
<protein>
    <recommendedName>
        <fullName evidence="6">Cytochrome c oxidase assembly factor 6 homolog</fullName>
    </recommendedName>
</protein>
<dbReference type="GO" id="GO:0005739">
    <property type="term" value="C:mitochondrion"/>
    <property type="evidence" value="ECO:0007669"/>
    <property type="project" value="UniProtKB-SubCell"/>
</dbReference>
<dbReference type="InterPro" id="IPR036549">
    <property type="entry name" value="CX6/COA6-like_sf"/>
</dbReference>